<evidence type="ECO:0000313" key="3">
    <source>
        <dbReference type="EMBL" id="GMN52966.1"/>
    </source>
</evidence>
<feature type="domain" description="Trichome birefringence-like C-terminal" evidence="2">
    <location>
        <begin position="1"/>
        <end position="42"/>
    </location>
</feature>
<dbReference type="AlphaFoldDB" id="A0AA88AVF9"/>
<dbReference type="EMBL" id="BTGU01000044">
    <property type="protein sequence ID" value="GMN52966.1"/>
    <property type="molecule type" value="Genomic_DNA"/>
</dbReference>
<comment type="similarity">
    <text evidence="1">Belongs to the PC-esterase family. TBL subfamily.</text>
</comment>
<gene>
    <name evidence="3" type="ORF">TIFTF001_022120</name>
</gene>
<reference evidence="3" key="1">
    <citation type="submission" date="2023-07" db="EMBL/GenBank/DDBJ databases">
        <title>draft genome sequence of fig (Ficus carica).</title>
        <authorList>
            <person name="Takahashi T."/>
            <person name="Nishimura K."/>
        </authorList>
    </citation>
    <scope>NUCLEOTIDE SEQUENCE</scope>
</reference>
<dbReference type="Proteomes" id="UP001187192">
    <property type="component" value="Unassembled WGS sequence"/>
</dbReference>
<proteinExistence type="inferred from homology"/>
<dbReference type="PANTHER" id="PTHR32285:SF235">
    <property type="entry name" value="PROTEIN TRICHOME BIREFRINGENCE-LIKE 16"/>
    <property type="match status" value="1"/>
</dbReference>
<organism evidence="3 4">
    <name type="scientific">Ficus carica</name>
    <name type="common">Common fig</name>
    <dbReference type="NCBI Taxonomy" id="3494"/>
    <lineage>
        <taxon>Eukaryota</taxon>
        <taxon>Viridiplantae</taxon>
        <taxon>Streptophyta</taxon>
        <taxon>Embryophyta</taxon>
        <taxon>Tracheophyta</taxon>
        <taxon>Spermatophyta</taxon>
        <taxon>Magnoliopsida</taxon>
        <taxon>eudicotyledons</taxon>
        <taxon>Gunneridae</taxon>
        <taxon>Pentapetalae</taxon>
        <taxon>rosids</taxon>
        <taxon>fabids</taxon>
        <taxon>Rosales</taxon>
        <taxon>Moraceae</taxon>
        <taxon>Ficeae</taxon>
        <taxon>Ficus</taxon>
    </lineage>
</organism>
<sequence length="158" mass="17308">MQNKAPAFVGDSLGRQQFQSLMCMITGGNERDDVVDVSEEYGIAHSHGKESNTVHNVVNWVNSQLSKYPNLKVFYRSISPSHFVGGEWNTGGTCDNTTPLLVGKEVEEHESSDHIAASAVKGTRVKLLDITAISKGRDEAHIVKGVPDTRNEILFAQL</sequence>
<dbReference type="InterPro" id="IPR029962">
    <property type="entry name" value="TBL"/>
</dbReference>
<dbReference type="Pfam" id="PF13839">
    <property type="entry name" value="PC-Esterase"/>
    <property type="match status" value="2"/>
</dbReference>
<comment type="caution">
    <text evidence="3">The sequence shown here is derived from an EMBL/GenBank/DDBJ whole genome shotgun (WGS) entry which is preliminary data.</text>
</comment>
<feature type="domain" description="Trichome birefringence-like C-terminal" evidence="2">
    <location>
        <begin position="52"/>
        <end position="143"/>
    </location>
</feature>
<dbReference type="PANTHER" id="PTHR32285">
    <property type="entry name" value="PROTEIN TRICHOME BIREFRINGENCE-LIKE 9-RELATED"/>
    <property type="match status" value="1"/>
</dbReference>
<accession>A0AA88AVF9</accession>
<protein>
    <recommendedName>
        <fullName evidence="2">Trichome birefringence-like C-terminal domain-containing protein</fullName>
    </recommendedName>
</protein>
<dbReference type="GO" id="GO:0016413">
    <property type="term" value="F:O-acetyltransferase activity"/>
    <property type="evidence" value="ECO:0007669"/>
    <property type="project" value="InterPro"/>
</dbReference>
<dbReference type="InterPro" id="IPR026057">
    <property type="entry name" value="TBL_C"/>
</dbReference>
<dbReference type="GO" id="GO:0005794">
    <property type="term" value="C:Golgi apparatus"/>
    <property type="evidence" value="ECO:0007669"/>
    <property type="project" value="TreeGrafter"/>
</dbReference>
<keyword evidence="4" id="KW-1185">Reference proteome</keyword>
<name>A0AA88AVF9_FICCA</name>
<evidence type="ECO:0000256" key="1">
    <source>
        <dbReference type="ARBA" id="ARBA00007727"/>
    </source>
</evidence>
<evidence type="ECO:0000259" key="2">
    <source>
        <dbReference type="Pfam" id="PF13839"/>
    </source>
</evidence>
<evidence type="ECO:0000313" key="4">
    <source>
        <dbReference type="Proteomes" id="UP001187192"/>
    </source>
</evidence>